<protein>
    <recommendedName>
        <fullName evidence="2">AAA+ ATPase domain-containing protein</fullName>
    </recommendedName>
</protein>
<name>A0A652ZZH5_9SPIR</name>
<evidence type="ECO:0008006" key="2">
    <source>
        <dbReference type="Google" id="ProtNLM"/>
    </source>
</evidence>
<dbReference type="AlphaFoldDB" id="A0A652ZZH5"/>
<proteinExistence type="predicted"/>
<organism evidence="1">
    <name type="scientific">uncultured Spirochaetota bacterium</name>
    <dbReference type="NCBI Taxonomy" id="460511"/>
    <lineage>
        <taxon>Bacteria</taxon>
        <taxon>Pseudomonadati</taxon>
        <taxon>Spirochaetota</taxon>
        <taxon>environmental samples</taxon>
    </lineage>
</organism>
<dbReference type="SUPFAM" id="SSF52540">
    <property type="entry name" value="P-loop containing nucleoside triphosphate hydrolases"/>
    <property type="match status" value="1"/>
</dbReference>
<dbReference type="Gene3D" id="3.40.50.300">
    <property type="entry name" value="P-loop containing nucleotide triphosphate hydrolases"/>
    <property type="match status" value="1"/>
</dbReference>
<sequence>MRDALLQQITQESELEEKTCKARELFPFQHAGTLELRAPEWLVSGVLEKYSLGILYGDTGVGKSFIAIDLAASIASGREWFGKATRQGVVVYLLGEGQAGIARRVKAWTIARGVSLDKAPLFFSLHPANLTDSDSIAIVSLAVQSLAEEVGDPVLFIIDTWSRSLVGGDENSTADTTTAIALLDRLRAPYHAAALVIHHTGHSDKSRIRGSIALKASADFEYRIDRSDEGILTMSCTKSKDTAPIDPISFTLSGVELGIEDEEGNPVTSAVLTSSAPPEGSSGRLGRRQREFLEILRTMMAEYRKNILASGRDPSEARVLEKAWRDQSIKESKDRPRFHEAKKALIASGSVVQDGEYVYLP</sequence>
<evidence type="ECO:0000313" key="1">
    <source>
        <dbReference type="EMBL" id="VBB41169.1"/>
    </source>
</evidence>
<accession>A0A652ZZH5</accession>
<gene>
    <name evidence="1" type="ORF">TRIP_E80015</name>
</gene>
<dbReference type="EMBL" id="UPXP01000037">
    <property type="protein sequence ID" value="VBB41169.1"/>
    <property type="molecule type" value="Genomic_DNA"/>
</dbReference>
<reference evidence="1" key="1">
    <citation type="submission" date="2018-07" db="EMBL/GenBank/DDBJ databases">
        <authorList>
            <consortium name="Genoscope - CEA"/>
            <person name="William W."/>
        </authorList>
    </citation>
    <scope>NUCLEOTIDE SEQUENCE</scope>
    <source>
        <strain evidence="1">IK1</strain>
    </source>
</reference>
<dbReference type="InterPro" id="IPR027417">
    <property type="entry name" value="P-loop_NTPase"/>
</dbReference>
<dbReference type="Pfam" id="PF13481">
    <property type="entry name" value="AAA_25"/>
    <property type="match status" value="1"/>
</dbReference>